<dbReference type="InterPro" id="IPR003593">
    <property type="entry name" value="AAA+_ATPase"/>
</dbReference>
<dbReference type="Pfam" id="PF00005">
    <property type="entry name" value="ABC_tran"/>
    <property type="match status" value="1"/>
</dbReference>
<dbReference type="Gene3D" id="3.40.50.300">
    <property type="entry name" value="P-loop containing nucleotide triphosphate hydrolases"/>
    <property type="match status" value="1"/>
</dbReference>
<protein>
    <submittedName>
        <fullName evidence="7">ABC transporter ATP-binding protein</fullName>
    </submittedName>
</protein>
<dbReference type="GO" id="GO:1903805">
    <property type="term" value="P:L-valine import across plasma membrane"/>
    <property type="evidence" value="ECO:0007669"/>
    <property type="project" value="TreeGrafter"/>
</dbReference>
<dbReference type="PROSITE" id="PS50893">
    <property type="entry name" value="ABC_TRANSPORTER_2"/>
    <property type="match status" value="1"/>
</dbReference>
<evidence type="ECO:0000256" key="4">
    <source>
        <dbReference type="ARBA" id="ARBA00022840"/>
    </source>
</evidence>
<dbReference type="GO" id="GO:0015192">
    <property type="term" value="F:L-phenylalanine transmembrane transporter activity"/>
    <property type="evidence" value="ECO:0007669"/>
    <property type="project" value="TreeGrafter"/>
</dbReference>
<dbReference type="Proteomes" id="UP000216998">
    <property type="component" value="Unassembled WGS sequence"/>
</dbReference>
<dbReference type="GO" id="GO:0005304">
    <property type="term" value="F:L-valine transmembrane transporter activity"/>
    <property type="evidence" value="ECO:0007669"/>
    <property type="project" value="TreeGrafter"/>
</dbReference>
<evidence type="ECO:0000256" key="1">
    <source>
        <dbReference type="ARBA" id="ARBA00005417"/>
    </source>
</evidence>
<reference evidence="7 8" key="1">
    <citation type="submission" date="2017-07" db="EMBL/GenBank/DDBJ databases">
        <title>Niveispirillum cyanobacteriorum sp. nov., isolated from cyanobacterial aggregates in a eutrophic lake.</title>
        <authorList>
            <person name="Cai H."/>
        </authorList>
    </citation>
    <scope>NUCLEOTIDE SEQUENCE [LARGE SCALE GENOMIC DNA]</scope>
    <source>
        <strain evidence="8">TH1-14</strain>
    </source>
</reference>
<keyword evidence="5" id="KW-0029">Amino-acid transport</keyword>
<keyword evidence="8" id="KW-1185">Reference proteome</keyword>
<comment type="similarity">
    <text evidence="1">Belongs to the ABC transporter superfamily.</text>
</comment>
<dbReference type="InterPro" id="IPR051120">
    <property type="entry name" value="ABC_AA/LPS_Transport"/>
</dbReference>
<dbReference type="GO" id="GO:0042941">
    <property type="term" value="P:D-alanine transmembrane transport"/>
    <property type="evidence" value="ECO:0007669"/>
    <property type="project" value="TreeGrafter"/>
</dbReference>
<evidence type="ECO:0000313" key="7">
    <source>
        <dbReference type="EMBL" id="OYQ34882.1"/>
    </source>
</evidence>
<dbReference type="SUPFAM" id="SSF52540">
    <property type="entry name" value="P-loop containing nucleoside triphosphate hydrolases"/>
    <property type="match status" value="1"/>
</dbReference>
<dbReference type="Pfam" id="PF12399">
    <property type="entry name" value="BCA_ABC_TP_C"/>
    <property type="match status" value="1"/>
</dbReference>
<proteinExistence type="inferred from homology"/>
<dbReference type="SMART" id="SM00382">
    <property type="entry name" value="AAA"/>
    <property type="match status" value="1"/>
</dbReference>
<dbReference type="GO" id="GO:1903806">
    <property type="term" value="P:L-isoleucine import across plasma membrane"/>
    <property type="evidence" value="ECO:0007669"/>
    <property type="project" value="TreeGrafter"/>
</dbReference>
<keyword evidence="2" id="KW-0813">Transport</keyword>
<dbReference type="GO" id="GO:0015188">
    <property type="term" value="F:L-isoleucine transmembrane transporter activity"/>
    <property type="evidence" value="ECO:0007669"/>
    <property type="project" value="TreeGrafter"/>
</dbReference>
<evidence type="ECO:0000259" key="6">
    <source>
        <dbReference type="PROSITE" id="PS50893"/>
    </source>
</evidence>
<dbReference type="InterPro" id="IPR032823">
    <property type="entry name" value="BCA_ABC_TP_C"/>
</dbReference>
<dbReference type="InterPro" id="IPR003439">
    <property type="entry name" value="ABC_transporter-like_ATP-bd"/>
</dbReference>
<comment type="caution">
    <text evidence="7">The sequence shown here is derived from an EMBL/GenBank/DDBJ whole genome shotgun (WGS) entry which is preliminary data.</text>
</comment>
<dbReference type="PANTHER" id="PTHR45772">
    <property type="entry name" value="CONSERVED COMPONENT OF ABC TRANSPORTER FOR NATURAL AMINO ACIDS-RELATED"/>
    <property type="match status" value="1"/>
</dbReference>
<dbReference type="GO" id="GO:0016887">
    <property type="term" value="F:ATP hydrolysis activity"/>
    <property type="evidence" value="ECO:0007669"/>
    <property type="project" value="InterPro"/>
</dbReference>
<dbReference type="GO" id="GO:0005886">
    <property type="term" value="C:plasma membrane"/>
    <property type="evidence" value="ECO:0007669"/>
    <property type="project" value="TreeGrafter"/>
</dbReference>
<dbReference type="CDD" id="cd03219">
    <property type="entry name" value="ABC_Mj1267_LivG_branched"/>
    <property type="match status" value="1"/>
</dbReference>
<evidence type="ECO:0000256" key="2">
    <source>
        <dbReference type="ARBA" id="ARBA00022448"/>
    </source>
</evidence>
<dbReference type="PANTHER" id="PTHR45772:SF11">
    <property type="entry name" value="HIGH-AFFINITY BRANCHED-CHAIN AMINO ACID TRANSPORT ATP-BINDING PROTEIN LIVG"/>
    <property type="match status" value="1"/>
</dbReference>
<keyword evidence="4 7" id="KW-0067">ATP-binding</keyword>
<dbReference type="FunFam" id="3.40.50.300:FF:000421">
    <property type="entry name" value="Branched-chain amino acid ABC transporter ATP-binding protein"/>
    <property type="match status" value="1"/>
</dbReference>
<gene>
    <name evidence="7" type="ORF">CHU95_09875</name>
</gene>
<evidence type="ECO:0000313" key="8">
    <source>
        <dbReference type="Proteomes" id="UP000216998"/>
    </source>
</evidence>
<evidence type="ECO:0000256" key="5">
    <source>
        <dbReference type="ARBA" id="ARBA00022970"/>
    </source>
</evidence>
<evidence type="ECO:0000256" key="3">
    <source>
        <dbReference type="ARBA" id="ARBA00022741"/>
    </source>
</evidence>
<dbReference type="GO" id="GO:0005524">
    <property type="term" value="F:ATP binding"/>
    <property type="evidence" value="ECO:0007669"/>
    <property type="project" value="UniProtKB-KW"/>
</dbReference>
<dbReference type="AlphaFoldDB" id="A0A255Z090"/>
<dbReference type="GO" id="GO:0015808">
    <property type="term" value="P:L-alanine transport"/>
    <property type="evidence" value="ECO:0007669"/>
    <property type="project" value="TreeGrafter"/>
</dbReference>
<dbReference type="InterPro" id="IPR027417">
    <property type="entry name" value="P-loop_NTPase"/>
</dbReference>
<accession>A0A255Z090</accession>
<sequence length="284" mass="30780">MNAPLLSVTGLTMRFGGLVAVDGVNLTAETNRITALIGPNGAGKTTIFNCLTGFYKPTSGELTLNRPGQLPVSLQTLPGYQVSRHGVVRTFQNIRLFPRMTVLENLLVAQHVGLMKKAAFGVAGLIGLKGWRTAEKEAIDRARFWIERLDLTSVADEEAGNLSYGVQRRVEIARAMNTNPLLLCLDEPAAGLNPKETGVLGELLQGIREQFGIGILLIEHDMGLVMGISDRIHVVEYGRKIAEGTPEQIRSDERVIKAYLGEPDEEELPAIVAEDVAGQEGGRA</sequence>
<feature type="domain" description="ABC transporter" evidence="6">
    <location>
        <begin position="6"/>
        <end position="262"/>
    </location>
</feature>
<keyword evidence="3" id="KW-0547">Nucleotide-binding</keyword>
<dbReference type="NCBIfam" id="NF008449">
    <property type="entry name" value="PRK11300.1"/>
    <property type="match status" value="1"/>
</dbReference>
<dbReference type="EMBL" id="NOXU01000027">
    <property type="protein sequence ID" value="OYQ34882.1"/>
    <property type="molecule type" value="Genomic_DNA"/>
</dbReference>
<organism evidence="7 8">
    <name type="scientific">Niveispirillum lacus</name>
    <dbReference type="NCBI Taxonomy" id="1981099"/>
    <lineage>
        <taxon>Bacteria</taxon>
        <taxon>Pseudomonadati</taxon>
        <taxon>Pseudomonadota</taxon>
        <taxon>Alphaproteobacteria</taxon>
        <taxon>Rhodospirillales</taxon>
        <taxon>Azospirillaceae</taxon>
        <taxon>Niveispirillum</taxon>
    </lineage>
</organism>
<dbReference type="RefSeq" id="WP_094456165.1">
    <property type="nucleotide sequence ID" value="NZ_NOXU01000027.1"/>
</dbReference>
<name>A0A255Z090_9PROT</name>
<dbReference type="OrthoDB" id="9779872at2"/>